<name>A0A160TS82_9ZZZZ</name>
<dbReference type="EMBL" id="CZRL01000077">
    <property type="protein sequence ID" value="CUS52177.1"/>
    <property type="molecule type" value="Genomic_DNA"/>
</dbReference>
<gene>
    <name evidence="1" type="ORF">MGWOODY_XGa1135</name>
</gene>
<keyword evidence="1" id="KW-0436">Ligase</keyword>
<dbReference type="GO" id="GO:0006450">
    <property type="term" value="P:regulation of translational fidelity"/>
    <property type="evidence" value="ECO:0007669"/>
    <property type="project" value="InterPro"/>
</dbReference>
<dbReference type="EC" id="6.3.5.6" evidence="1"/>
<keyword evidence="1" id="KW-0808">Transferase</keyword>
<organism evidence="1">
    <name type="scientific">hydrothermal vent metagenome</name>
    <dbReference type="NCBI Taxonomy" id="652676"/>
    <lineage>
        <taxon>unclassified sequences</taxon>
        <taxon>metagenomes</taxon>
        <taxon>ecological metagenomes</taxon>
    </lineage>
</organism>
<sequence length="95" mass="10795">MSISKSDVERVARLARIGIEPHEAERYSIDLSNILTLVEQMNKIDTEGIQPMAHPQDITLRLRDDEVKEVNKRDKFQAIAPAVNQGLYLVPKVID</sequence>
<accession>A0A160TS82</accession>
<dbReference type="EC" id="6.3.5.7" evidence="1"/>
<dbReference type="SUPFAM" id="SSF141000">
    <property type="entry name" value="Glu-tRNAGln amidotransferase C subunit"/>
    <property type="match status" value="1"/>
</dbReference>
<dbReference type="PANTHER" id="PTHR15004">
    <property type="entry name" value="GLUTAMYL-TRNA(GLN) AMIDOTRANSFERASE SUBUNIT C, MITOCHONDRIAL"/>
    <property type="match status" value="1"/>
</dbReference>
<dbReference type="PANTHER" id="PTHR15004:SF0">
    <property type="entry name" value="GLUTAMYL-TRNA(GLN) AMIDOTRANSFERASE SUBUNIT C, MITOCHONDRIAL"/>
    <property type="match status" value="1"/>
</dbReference>
<dbReference type="InterPro" id="IPR036113">
    <property type="entry name" value="Asp/Glu-ADT_sf_sub_c"/>
</dbReference>
<dbReference type="Gene3D" id="1.10.20.60">
    <property type="entry name" value="Glu-tRNAGln amidotransferase C subunit, N-terminal domain"/>
    <property type="match status" value="1"/>
</dbReference>
<protein>
    <submittedName>
        <fullName evidence="1">Aspartyl-tRNA(Asn) amidotransferase subunit C @ Glutamyl-tRNA(Gln) amidotransferase subunit C</fullName>
        <ecNumber evidence="1">6.3.5.6</ecNumber>
        <ecNumber evidence="1">6.3.5.7</ecNumber>
    </submittedName>
</protein>
<dbReference type="GO" id="GO:0070681">
    <property type="term" value="P:glutaminyl-tRNAGln biosynthesis via transamidation"/>
    <property type="evidence" value="ECO:0007669"/>
    <property type="project" value="TreeGrafter"/>
</dbReference>
<proteinExistence type="inferred from homology"/>
<dbReference type="InterPro" id="IPR003837">
    <property type="entry name" value="GatC"/>
</dbReference>
<dbReference type="Pfam" id="PF02686">
    <property type="entry name" value="GatC"/>
    <property type="match status" value="1"/>
</dbReference>
<dbReference type="AlphaFoldDB" id="A0A160TS82"/>
<dbReference type="GO" id="GO:0050567">
    <property type="term" value="F:glutaminyl-tRNA synthase (glutamine-hydrolyzing) activity"/>
    <property type="evidence" value="ECO:0007669"/>
    <property type="project" value="UniProtKB-EC"/>
</dbReference>
<dbReference type="GO" id="GO:0016740">
    <property type="term" value="F:transferase activity"/>
    <property type="evidence" value="ECO:0007669"/>
    <property type="project" value="UniProtKB-KW"/>
</dbReference>
<dbReference type="HAMAP" id="MF_00122">
    <property type="entry name" value="GatC"/>
    <property type="match status" value="1"/>
</dbReference>
<evidence type="ECO:0000313" key="1">
    <source>
        <dbReference type="EMBL" id="CUS52177.1"/>
    </source>
</evidence>
<dbReference type="NCBIfam" id="TIGR00135">
    <property type="entry name" value="gatC"/>
    <property type="match status" value="1"/>
</dbReference>
<dbReference type="GO" id="GO:0050566">
    <property type="term" value="F:asparaginyl-tRNA synthase (glutamine-hydrolyzing) activity"/>
    <property type="evidence" value="ECO:0007669"/>
    <property type="project" value="UniProtKB-EC"/>
</dbReference>
<reference evidence="1" key="1">
    <citation type="submission" date="2015-10" db="EMBL/GenBank/DDBJ databases">
        <authorList>
            <person name="Gilbert D.G."/>
        </authorList>
    </citation>
    <scope>NUCLEOTIDE SEQUENCE</scope>
</reference>